<evidence type="ECO:0000256" key="4">
    <source>
        <dbReference type="ARBA" id="ARBA00023210"/>
    </source>
</evidence>
<dbReference type="SMART" id="SM00865">
    <property type="entry name" value="Tubulin_C"/>
    <property type="match status" value="1"/>
</dbReference>
<dbReference type="PROSITE" id="PS01134">
    <property type="entry name" value="FTSZ_1"/>
    <property type="match status" value="1"/>
</dbReference>
<evidence type="ECO:0000256" key="2">
    <source>
        <dbReference type="ARBA" id="ARBA00022741"/>
    </source>
</evidence>
<dbReference type="InterPro" id="IPR036525">
    <property type="entry name" value="Tubulin/FtsZ_GTPase_sf"/>
</dbReference>
<evidence type="ECO:0000259" key="10">
    <source>
        <dbReference type="SMART" id="SM00865"/>
    </source>
</evidence>
<feature type="binding site" evidence="5">
    <location>
        <begin position="108"/>
        <end position="110"/>
    </location>
    <ligand>
        <name>GTP</name>
        <dbReference type="ChEBI" id="CHEBI:37565"/>
    </ligand>
</feature>
<keyword evidence="5 7" id="KW-0132">Cell division</keyword>
<dbReference type="PRINTS" id="PR00423">
    <property type="entry name" value="CELLDVISFTSZ"/>
</dbReference>
<dbReference type="PROSITE" id="PS01135">
    <property type="entry name" value="FTSZ_2"/>
    <property type="match status" value="1"/>
</dbReference>
<dbReference type="InterPro" id="IPR008280">
    <property type="entry name" value="Tub_FtsZ_C"/>
</dbReference>
<dbReference type="InterPro" id="IPR000158">
    <property type="entry name" value="Cell_div_FtsZ"/>
</dbReference>
<evidence type="ECO:0000256" key="5">
    <source>
        <dbReference type="HAMAP-Rule" id="MF_00909"/>
    </source>
</evidence>
<keyword evidence="2 5" id="KW-0547">Nucleotide-binding</keyword>
<feature type="binding site" evidence="5">
    <location>
        <begin position="21"/>
        <end position="25"/>
    </location>
    <ligand>
        <name>GTP</name>
        <dbReference type="ChEBI" id="CHEBI:37565"/>
    </ligand>
</feature>
<dbReference type="SMART" id="SM00864">
    <property type="entry name" value="Tubulin"/>
    <property type="match status" value="1"/>
</dbReference>
<keyword evidence="5" id="KW-0963">Cytoplasm</keyword>
<name>A0ABV7A508_9BACI</name>
<comment type="function">
    <text evidence="5 7">Essential cell division protein that forms a contractile ring structure (Z ring) at the future cell division site. The regulation of the ring assembly controls the timing and the location of cell division. One of the functions of the FtsZ ring is to recruit other cell division proteins to the septum to produce a new cell wall between the dividing cells. Binds GTP and shows GTPase activity.</text>
</comment>
<dbReference type="GO" id="GO:0051301">
    <property type="term" value="P:cell division"/>
    <property type="evidence" value="ECO:0007669"/>
    <property type="project" value="UniProtKB-KW"/>
</dbReference>
<dbReference type="HAMAP" id="MF_00909">
    <property type="entry name" value="FtsZ"/>
    <property type="match status" value="1"/>
</dbReference>
<feature type="compositionally biased region" description="Basic and acidic residues" evidence="8">
    <location>
        <begin position="350"/>
        <end position="359"/>
    </location>
</feature>
<dbReference type="RefSeq" id="WP_390304499.1">
    <property type="nucleotide sequence ID" value="NZ_JBHRRZ010000012.1"/>
</dbReference>
<comment type="subcellular location">
    <subcellularLocation>
        <location evidence="5">Cytoplasm</location>
    </subcellularLocation>
    <text evidence="5">Assembles at midcell at the inner surface of the cytoplasmic membrane.</text>
</comment>
<evidence type="ECO:0000256" key="1">
    <source>
        <dbReference type="ARBA" id="ARBA00009690"/>
    </source>
</evidence>
<dbReference type="Proteomes" id="UP001595387">
    <property type="component" value="Unassembled WGS sequence"/>
</dbReference>
<dbReference type="SUPFAM" id="SSF52490">
    <property type="entry name" value="Tubulin nucleotide-binding domain-like"/>
    <property type="match status" value="1"/>
</dbReference>
<dbReference type="InterPro" id="IPR003008">
    <property type="entry name" value="Tubulin_FtsZ_GTPase"/>
</dbReference>
<dbReference type="Gene3D" id="3.30.1330.20">
    <property type="entry name" value="Tubulin/FtsZ, C-terminal domain"/>
    <property type="match status" value="1"/>
</dbReference>
<feature type="region of interest" description="Disordered" evidence="8">
    <location>
        <begin position="318"/>
        <end position="389"/>
    </location>
</feature>
<sequence length="389" mass="41424">MLEFDPNMEEIATIKVIGVGGGGNNAVNRMIEHGVEGVEFIAVNTDAQALQLSKAEVKLQIGGELTRGLGAGASPEVGKKAAQESKEQIEEVLQGADMIFVTAGMGGGTGTGAAPVIAQIAKNLGSLTLGVVTKPFSFEGRKRSTQANSGIESFITAVDTLIVIPNDRLLEIVDKNTPMLEAFHEADNVLRQGVQGISDLIAKPGLINVDFADVRTIMVDKGSALMGIGSATGETRATEAARKAVSSPLLETSIDGARGILLSITGGDNLSLFEVQEAADLVTSAADSEVNVIFGSVINEDLKDEIIVTVIATGFDENAQQKKEQPRQQQRPERPASHDTQQAATTAPEETPREREPEPRPQQPQQSQPDEDSLEIPAFLRNRNRSRNR</sequence>
<dbReference type="PANTHER" id="PTHR30314:SF3">
    <property type="entry name" value="MITOCHONDRIAL DIVISION PROTEIN FSZA"/>
    <property type="match status" value="1"/>
</dbReference>
<feature type="binding site" evidence="5">
    <location>
        <position position="143"/>
    </location>
    <ligand>
        <name>GTP</name>
        <dbReference type="ChEBI" id="CHEBI:37565"/>
    </ligand>
</feature>
<evidence type="ECO:0000313" key="12">
    <source>
        <dbReference type="Proteomes" id="UP001595387"/>
    </source>
</evidence>
<evidence type="ECO:0000256" key="7">
    <source>
        <dbReference type="RuleBase" id="RU000631"/>
    </source>
</evidence>
<dbReference type="EMBL" id="JBHRRZ010000012">
    <property type="protein sequence ID" value="MFC2948011.1"/>
    <property type="molecule type" value="Genomic_DNA"/>
</dbReference>
<feature type="compositionally biased region" description="Basic and acidic residues" evidence="8">
    <location>
        <begin position="319"/>
        <end position="337"/>
    </location>
</feature>
<evidence type="ECO:0000256" key="3">
    <source>
        <dbReference type="ARBA" id="ARBA00023134"/>
    </source>
</evidence>
<comment type="subunit">
    <text evidence="5">Homodimer. Polymerizes to form a dynamic ring structure in a strictly GTP-dependent manner. Interacts directly with several other division proteins.</text>
</comment>
<comment type="caution">
    <text evidence="11">The sequence shown here is derived from an EMBL/GenBank/DDBJ whole genome shotgun (WGS) entry which is preliminary data.</text>
</comment>
<dbReference type="SUPFAM" id="SSF55307">
    <property type="entry name" value="Tubulin C-terminal domain-like"/>
    <property type="match status" value="1"/>
</dbReference>
<gene>
    <name evidence="5 11" type="primary">ftsZ</name>
    <name evidence="11" type="ORF">ACFODW_06600</name>
</gene>
<dbReference type="InterPro" id="IPR045061">
    <property type="entry name" value="FtsZ/CetZ"/>
</dbReference>
<dbReference type="Pfam" id="PF00091">
    <property type="entry name" value="Tubulin"/>
    <property type="match status" value="1"/>
</dbReference>
<feature type="compositionally biased region" description="Low complexity" evidence="8">
    <location>
        <begin position="339"/>
        <end position="349"/>
    </location>
</feature>
<evidence type="ECO:0000256" key="8">
    <source>
        <dbReference type="SAM" id="MobiDB-lite"/>
    </source>
</evidence>
<keyword evidence="5 7" id="KW-0131">Cell cycle</keyword>
<dbReference type="InterPro" id="IPR024757">
    <property type="entry name" value="FtsZ_C"/>
</dbReference>
<accession>A0ABV7A508</accession>
<feature type="binding site" evidence="5">
    <location>
        <position position="187"/>
    </location>
    <ligand>
        <name>GTP</name>
        <dbReference type="ChEBI" id="CHEBI:37565"/>
    </ligand>
</feature>
<keyword evidence="4 5" id="KW-0717">Septation</keyword>
<protein>
    <recommendedName>
        <fullName evidence="5 6">Cell division protein FtsZ</fullName>
    </recommendedName>
</protein>
<evidence type="ECO:0000313" key="11">
    <source>
        <dbReference type="EMBL" id="MFC2948011.1"/>
    </source>
</evidence>
<feature type="domain" description="Tubulin/FtsZ GTPase" evidence="9">
    <location>
        <begin position="13"/>
        <end position="205"/>
    </location>
</feature>
<keyword evidence="12" id="KW-1185">Reference proteome</keyword>
<keyword evidence="3 5" id="KW-0342">GTP-binding</keyword>
<dbReference type="PANTHER" id="PTHR30314">
    <property type="entry name" value="CELL DIVISION PROTEIN FTSZ-RELATED"/>
    <property type="match status" value="1"/>
</dbReference>
<proteinExistence type="inferred from homology"/>
<evidence type="ECO:0000256" key="6">
    <source>
        <dbReference type="NCBIfam" id="TIGR00065"/>
    </source>
</evidence>
<dbReference type="Pfam" id="PF12327">
    <property type="entry name" value="FtsZ_C"/>
    <property type="match status" value="1"/>
</dbReference>
<dbReference type="NCBIfam" id="TIGR00065">
    <property type="entry name" value="ftsZ"/>
    <property type="match status" value="1"/>
</dbReference>
<feature type="binding site" evidence="5">
    <location>
        <position position="139"/>
    </location>
    <ligand>
        <name>GTP</name>
        <dbReference type="ChEBI" id="CHEBI:37565"/>
    </ligand>
</feature>
<dbReference type="InterPro" id="IPR020805">
    <property type="entry name" value="Cell_div_FtsZ_CS"/>
</dbReference>
<dbReference type="Gene3D" id="3.40.50.1440">
    <property type="entry name" value="Tubulin/FtsZ, GTPase domain"/>
    <property type="match status" value="1"/>
</dbReference>
<reference evidence="12" key="1">
    <citation type="journal article" date="2019" name="Int. J. Syst. Evol. Microbiol.">
        <title>The Global Catalogue of Microorganisms (GCM) 10K type strain sequencing project: providing services to taxonomists for standard genome sequencing and annotation.</title>
        <authorList>
            <consortium name="The Broad Institute Genomics Platform"/>
            <consortium name="The Broad Institute Genome Sequencing Center for Infectious Disease"/>
            <person name="Wu L."/>
            <person name="Ma J."/>
        </authorList>
    </citation>
    <scope>NUCLEOTIDE SEQUENCE [LARGE SCALE GENOMIC DNA]</scope>
    <source>
        <strain evidence="12">KCTC 13193</strain>
    </source>
</reference>
<dbReference type="InterPro" id="IPR037103">
    <property type="entry name" value="Tubulin/FtsZ-like_C"/>
</dbReference>
<dbReference type="CDD" id="cd02201">
    <property type="entry name" value="FtsZ_type1"/>
    <property type="match status" value="1"/>
</dbReference>
<comment type="similarity">
    <text evidence="1 5 7">Belongs to the FtsZ family.</text>
</comment>
<feature type="domain" description="Tubulin/FtsZ 2-layer sandwich" evidence="10">
    <location>
        <begin position="207"/>
        <end position="324"/>
    </location>
</feature>
<organism evidence="11 12">
    <name type="scientific">Virgibacillus sediminis</name>
    <dbReference type="NCBI Taxonomy" id="202260"/>
    <lineage>
        <taxon>Bacteria</taxon>
        <taxon>Bacillati</taxon>
        <taxon>Bacillota</taxon>
        <taxon>Bacilli</taxon>
        <taxon>Bacillales</taxon>
        <taxon>Bacillaceae</taxon>
        <taxon>Virgibacillus</taxon>
    </lineage>
</organism>
<dbReference type="InterPro" id="IPR018316">
    <property type="entry name" value="Tubulin/FtsZ_2-layer-sand-dom"/>
</dbReference>
<evidence type="ECO:0000259" key="9">
    <source>
        <dbReference type="SMART" id="SM00864"/>
    </source>
</evidence>